<sequence>MEAFVLANENVRLSVPTLADVDAITAACQDPDVVAWTTVPSPYTRKDAVGFIEGVVAPGWAKERSFTWAIREPGDQDGPVLGMVGLDVDDAPEGARSGEIGYWMVSAGRRRGLVTEAARLVLDWAFDPEGLEIARATWLAYVGNWPSRRVAWRVGFRVEGTIRGHGLQRGVRRDAWYGTLLPGDPREPNEDWPRGAPLEAVLPA</sequence>
<dbReference type="AlphaFoldDB" id="A0AA41QDP4"/>
<name>A0AA41QDP4_9MICO</name>
<evidence type="ECO:0000313" key="4">
    <source>
        <dbReference type="Proteomes" id="UP001165405"/>
    </source>
</evidence>
<accession>A0AA41QDP4</accession>
<evidence type="ECO:0000259" key="2">
    <source>
        <dbReference type="PROSITE" id="PS51186"/>
    </source>
</evidence>
<dbReference type="Pfam" id="PF13302">
    <property type="entry name" value="Acetyltransf_3"/>
    <property type="match status" value="1"/>
</dbReference>
<dbReference type="PANTHER" id="PTHR43441">
    <property type="entry name" value="RIBOSOMAL-PROTEIN-SERINE ACETYLTRANSFERASE"/>
    <property type="match status" value="1"/>
</dbReference>
<reference evidence="3" key="1">
    <citation type="submission" date="2022-01" db="EMBL/GenBank/DDBJ databases">
        <title>Antribacter sp. nov., isolated from Guizhou of China.</title>
        <authorList>
            <person name="Chengliang C."/>
            <person name="Ya Z."/>
        </authorList>
    </citation>
    <scope>NUCLEOTIDE SEQUENCE</scope>
    <source>
        <strain evidence="3">KLBMP 9083</strain>
    </source>
</reference>
<evidence type="ECO:0000313" key="3">
    <source>
        <dbReference type="EMBL" id="MCF4121268.1"/>
    </source>
</evidence>
<feature type="region of interest" description="Disordered" evidence="1">
    <location>
        <begin position="182"/>
        <end position="204"/>
    </location>
</feature>
<proteinExistence type="predicted"/>
<dbReference type="EMBL" id="JAKGSG010000029">
    <property type="protein sequence ID" value="MCF4121268.1"/>
    <property type="molecule type" value="Genomic_DNA"/>
</dbReference>
<dbReference type="Gene3D" id="3.40.630.30">
    <property type="match status" value="1"/>
</dbReference>
<dbReference type="GO" id="GO:1990189">
    <property type="term" value="F:protein N-terminal-serine acetyltransferase activity"/>
    <property type="evidence" value="ECO:0007669"/>
    <property type="project" value="TreeGrafter"/>
</dbReference>
<dbReference type="RefSeq" id="WP_236089069.1">
    <property type="nucleotide sequence ID" value="NZ_JAKGSG010000029.1"/>
</dbReference>
<feature type="domain" description="N-acetyltransferase" evidence="2">
    <location>
        <begin position="19"/>
        <end position="182"/>
    </location>
</feature>
<comment type="caution">
    <text evidence="3">The sequence shown here is derived from an EMBL/GenBank/DDBJ whole genome shotgun (WGS) entry which is preliminary data.</text>
</comment>
<dbReference type="SUPFAM" id="SSF55729">
    <property type="entry name" value="Acyl-CoA N-acyltransferases (Nat)"/>
    <property type="match status" value="1"/>
</dbReference>
<evidence type="ECO:0000256" key="1">
    <source>
        <dbReference type="SAM" id="MobiDB-lite"/>
    </source>
</evidence>
<dbReference type="PROSITE" id="PS51186">
    <property type="entry name" value="GNAT"/>
    <property type="match status" value="1"/>
</dbReference>
<gene>
    <name evidence="3" type="ORF">L1785_09760</name>
</gene>
<dbReference type="InterPro" id="IPR051908">
    <property type="entry name" value="Ribosomal_N-acetyltransferase"/>
</dbReference>
<dbReference type="Proteomes" id="UP001165405">
    <property type="component" value="Unassembled WGS sequence"/>
</dbReference>
<dbReference type="GO" id="GO:0008999">
    <property type="term" value="F:protein-N-terminal-alanine acetyltransferase activity"/>
    <property type="evidence" value="ECO:0007669"/>
    <property type="project" value="TreeGrafter"/>
</dbReference>
<dbReference type="GO" id="GO:0005737">
    <property type="term" value="C:cytoplasm"/>
    <property type="evidence" value="ECO:0007669"/>
    <property type="project" value="TreeGrafter"/>
</dbReference>
<dbReference type="PANTHER" id="PTHR43441:SF10">
    <property type="entry name" value="ACETYLTRANSFERASE"/>
    <property type="match status" value="1"/>
</dbReference>
<protein>
    <submittedName>
        <fullName evidence="3">GNAT family N-acetyltransferase</fullName>
    </submittedName>
</protein>
<feature type="compositionally biased region" description="Basic and acidic residues" evidence="1">
    <location>
        <begin position="184"/>
        <end position="193"/>
    </location>
</feature>
<dbReference type="InterPro" id="IPR016181">
    <property type="entry name" value="Acyl_CoA_acyltransferase"/>
</dbReference>
<organism evidence="3 4">
    <name type="scientific">Antribacter soli</name>
    <dbReference type="NCBI Taxonomy" id="2910976"/>
    <lineage>
        <taxon>Bacteria</taxon>
        <taxon>Bacillati</taxon>
        <taxon>Actinomycetota</taxon>
        <taxon>Actinomycetes</taxon>
        <taxon>Micrococcales</taxon>
        <taxon>Promicromonosporaceae</taxon>
        <taxon>Antribacter</taxon>
    </lineage>
</organism>
<keyword evidence="4" id="KW-1185">Reference proteome</keyword>
<dbReference type="InterPro" id="IPR000182">
    <property type="entry name" value="GNAT_dom"/>
</dbReference>